<dbReference type="EMBL" id="JADIMC010000043">
    <property type="protein sequence ID" value="MBO8476093.1"/>
    <property type="molecule type" value="Genomic_DNA"/>
</dbReference>
<evidence type="ECO:0000313" key="3">
    <source>
        <dbReference type="EMBL" id="MBO8476093.1"/>
    </source>
</evidence>
<reference evidence="3" key="2">
    <citation type="journal article" date="2021" name="PeerJ">
        <title>Extensive microbial diversity within the chicken gut microbiome revealed by metagenomics and culture.</title>
        <authorList>
            <person name="Gilroy R."/>
            <person name="Ravi A."/>
            <person name="Getino M."/>
            <person name="Pursley I."/>
            <person name="Horton D.L."/>
            <person name="Alikhan N.F."/>
            <person name="Baker D."/>
            <person name="Gharbi K."/>
            <person name="Hall N."/>
            <person name="Watson M."/>
            <person name="Adriaenssens E.M."/>
            <person name="Foster-Nyarko E."/>
            <person name="Jarju S."/>
            <person name="Secka A."/>
            <person name="Antonio M."/>
            <person name="Oren A."/>
            <person name="Chaudhuri R.R."/>
            <person name="La Ragione R."/>
            <person name="Hildebrand F."/>
            <person name="Pallen M.J."/>
        </authorList>
    </citation>
    <scope>NUCLEOTIDE SEQUENCE</scope>
    <source>
        <strain evidence="3">6919</strain>
    </source>
</reference>
<dbReference type="InterPro" id="IPR025665">
    <property type="entry name" value="Beta-barrel_OMP_2"/>
</dbReference>
<proteinExistence type="predicted"/>
<comment type="caution">
    <text evidence="3">The sequence shown here is derived from an EMBL/GenBank/DDBJ whole genome shotgun (WGS) entry which is preliminary data.</text>
</comment>
<evidence type="ECO:0000259" key="2">
    <source>
        <dbReference type="Pfam" id="PF13568"/>
    </source>
</evidence>
<reference evidence="3" key="1">
    <citation type="submission" date="2020-10" db="EMBL/GenBank/DDBJ databases">
        <authorList>
            <person name="Gilroy R."/>
        </authorList>
    </citation>
    <scope>NUCLEOTIDE SEQUENCE</scope>
    <source>
        <strain evidence="3">6919</strain>
    </source>
</reference>
<dbReference type="SUPFAM" id="SSF56925">
    <property type="entry name" value="OMPA-like"/>
    <property type="match status" value="1"/>
</dbReference>
<feature type="chain" id="PRO_5038790065" evidence="1">
    <location>
        <begin position="20"/>
        <end position="195"/>
    </location>
</feature>
<gene>
    <name evidence="3" type="ORF">IAB88_03780</name>
</gene>
<protein>
    <submittedName>
        <fullName evidence="3">PorT family protein</fullName>
    </submittedName>
</protein>
<name>A0A9D9INP5_9BACT</name>
<dbReference type="Proteomes" id="UP000823598">
    <property type="component" value="Unassembled WGS sequence"/>
</dbReference>
<organism evidence="3 4">
    <name type="scientific">Candidatus Limisoma faecipullorum</name>
    <dbReference type="NCBI Taxonomy" id="2840854"/>
    <lineage>
        <taxon>Bacteria</taxon>
        <taxon>Pseudomonadati</taxon>
        <taxon>Bacteroidota</taxon>
        <taxon>Bacteroidia</taxon>
        <taxon>Bacteroidales</taxon>
        <taxon>Candidatus Limisoma</taxon>
    </lineage>
</organism>
<dbReference type="Pfam" id="PF13568">
    <property type="entry name" value="OMP_b-brl_2"/>
    <property type="match status" value="1"/>
</dbReference>
<feature type="domain" description="Outer membrane protein beta-barrel" evidence="2">
    <location>
        <begin position="20"/>
        <end position="172"/>
    </location>
</feature>
<evidence type="ECO:0000256" key="1">
    <source>
        <dbReference type="SAM" id="SignalP"/>
    </source>
</evidence>
<sequence length="195" mass="21586">MKRFVLSLMMVAAVAVANAQWSFAPKVGINWSKVNFPETYLDDPSNLTGFNMGVAATYQINKWLDVQGELLYSMRGLDWDYLYVTDDGGNTVEKGLKIRQHYLDIPVLLKFFPCAGFNLQAGPQLGIPLKYDSKVPVGKAVPVDFGLVFGLGYESAIGVFVDARYTLGLTSTVKDTPGWQNRSIGIAVGYRFNVR</sequence>
<keyword evidence="1" id="KW-0732">Signal</keyword>
<dbReference type="InterPro" id="IPR011250">
    <property type="entry name" value="OMP/PagP_B-barrel"/>
</dbReference>
<dbReference type="AlphaFoldDB" id="A0A9D9INP5"/>
<feature type="signal peptide" evidence="1">
    <location>
        <begin position="1"/>
        <end position="19"/>
    </location>
</feature>
<evidence type="ECO:0000313" key="4">
    <source>
        <dbReference type="Proteomes" id="UP000823598"/>
    </source>
</evidence>
<accession>A0A9D9INP5</accession>